<gene>
    <name evidence="1" type="ORF">PL9214500129</name>
</gene>
<sequence length="52" mass="6039">MASWQCATIRLVLSRGGWVKGPIYLLKSGLILLEIYKPLDPNHQRFKIWSQI</sequence>
<dbReference type="STRING" id="671072.PL9214500129"/>
<evidence type="ECO:0000313" key="2">
    <source>
        <dbReference type="Proteomes" id="UP000184315"/>
    </source>
</evidence>
<organism evidence="1 2">
    <name type="scientific">Planktothrix tepida PCC 9214</name>
    <dbReference type="NCBI Taxonomy" id="671072"/>
    <lineage>
        <taxon>Bacteria</taxon>
        <taxon>Bacillati</taxon>
        <taxon>Cyanobacteriota</taxon>
        <taxon>Cyanophyceae</taxon>
        <taxon>Oscillatoriophycideae</taxon>
        <taxon>Oscillatoriales</taxon>
        <taxon>Microcoleaceae</taxon>
        <taxon>Planktothrix</taxon>
    </lineage>
</organism>
<dbReference type="Proteomes" id="UP000184315">
    <property type="component" value="Unassembled WGS sequence"/>
</dbReference>
<keyword evidence="2" id="KW-1185">Reference proteome</keyword>
<dbReference type="EMBL" id="CZDF01000156">
    <property type="protein sequence ID" value="CUR32882.1"/>
    <property type="molecule type" value="Genomic_DNA"/>
</dbReference>
<accession>A0A1J1LLG6</accession>
<dbReference type="AlphaFoldDB" id="A0A1J1LLG6"/>
<reference evidence="2" key="1">
    <citation type="submission" date="2015-10" db="EMBL/GenBank/DDBJ databases">
        <authorList>
            <person name="Regsiter A."/>
            <person name="william w."/>
        </authorList>
    </citation>
    <scope>NUCLEOTIDE SEQUENCE [LARGE SCALE GENOMIC DNA]</scope>
</reference>
<name>A0A1J1LLG6_9CYAN</name>
<proteinExistence type="predicted"/>
<protein>
    <submittedName>
        <fullName evidence="1">Uncharacterized protein</fullName>
    </submittedName>
</protein>
<evidence type="ECO:0000313" key="1">
    <source>
        <dbReference type="EMBL" id="CUR32882.1"/>
    </source>
</evidence>